<sequence>MGIENKINAFLSRMPAVKKVTKRLYQLGMYTISPKIKSEGNISKISPDDGMEYFFGYYDKSPWDATDRYMLCLRAKDTYSSVAPNEPAEIILFDTQDNNSYKVLGKTHTWNVQQGCMLQWLGPDYKEKIIYNDFRDGELCSVILNINTNQERVISMAVYSVGNDGKFALTLDFSRLHRLRPGYGYSNLPDLYKDEKCPDRPCIWHVNLETGDITPILKYTDFVNFQQREEMLGAEHKVNHIMLNPSGNRFMVLHRWINGTNKYTRLVTINSDGTDMYNLNDDNMTSHCCWKNEHEILAFAHKKSEGNGYYLMKDKTPQYEKKFLELTSDGHPSYSPDGSMVVTDTYPDRYRISRVYYINRNQINIVAKVFAPFKYDNDVRCDLHPRWNRLGDKICVDSVFEGKRGLYLVNIYVSNISDNKYKARGSINNE</sequence>
<dbReference type="SUPFAM" id="SSF82171">
    <property type="entry name" value="DPP6 N-terminal domain-like"/>
    <property type="match status" value="1"/>
</dbReference>
<evidence type="ECO:0000313" key="1">
    <source>
        <dbReference type="EMBL" id="MFD1362329.1"/>
    </source>
</evidence>
<keyword evidence="2" id="KW-1185">Reference proteome</keyword>
<dbReference type="Gene3D" id="2.130.10.10">
    <property type="entry name" value="YVTN repeat-like/Quinoprotein amine dehydrogenase"/>
    <property type="match status" value="1"/>
</dbReference>
<dbReference type="InterPro" id="IPR015943">
    <property type="entry name" value="WD40/YVTN_repeat-like_dom_sf"/>
</dbReference>
<proteinExistence type="predicted"/>
<organism evidence="1 2">
    <name type="scientific">Lentibacillus salinarum</name>
    <dbReference type="NCBI Taxonomy" id="446820"/>
    <lineage>
        <taxon>Bacteria</taxon>
        <taxon>Bacillati</taxon>
        <taxon>Bacillota</taxon>
        <taxon>Bacilli</taxon>
        <taxon>Bacillales</taxon>
        <taxon>Bacillaceae</taxon>
        <taxon>Lentibacillus</taxon>
    </lineage>
</organism>
<dbReference type="RefSeq" id="WP_382400770.1">
    <property type="nucleotide sequence ID" value="NZ_JBHTNH010000025.1"/>
</dbReference>
<reference evidence="2" key="1">
    <citation type="journal article" date="2019" name="Int. J. Syst. Evol. Microbiol.">
        <title>The Global Catalogue of Microorganisms (GCM) 10K type strain sequencing project: providing services to taxonomists for standard genome sequencing and annotation.</title>
        <authorList>
            <consortium name="The Broad Institute Genomics Platform"/>
            <consortium name="The Broad Institute Genome Sequencing Center for Infectious Disease"/>
            <person name="Wu L."/>
            <person name="Ma J."/>
        </authorList>
    </citation>
    <scope>NUCLEOTIDE SEQUENCE [LARGE SCALE GENOMIC DNA]</scope>
    <source>
        <strain evidence="2">CCUG 54822</strain>
    </source>
</reference>
<accession>A0ABW3ZVQ0</accession>
<comment type="caution">
    <text evidence="1">The sequence shown here is derived from an EMBL/GenBank/DDBJ whole genome shotgun (WGS) entry which is preliminary data.</text>
</comment>
<name>A0ABW3ZVQ0_9BACI</name>
<dbReference type="EMBL" id="JBHTNH010000025">
    <property type="protein sequence ID" value="MFD1362329.1"/>
    <property type="molecule type" value="Genomic_DNA"/>
</dbReference>
<gene>
    <name evidence="1" type="ORF">ACFQ4A_11750</name>
</gene>
<evidence type="ECO:0000313" key="2">
    <source>
        <dbReference type="Proteomes" id="UP001597178"/>
    </source>
</evidence>
<dbReference type="Proteomes" id="UP001597178">
    <property type="component" value="Unassembled WGS sequence"/>
</dbReference>
<protein>
    <submittedName>
        <fullName evidence="1">Uncharacterized protein</fullName>
    </submittedName>
</protein>